<reference evidence="1 2" key="1">
    <citation type="submission" date="2017-06" db="EMBL/GenBank/DDBJ databases">
        <title>Draft genome sequence of anaerobic fermentative bacterium Anaeromicrobium sediminis DY2726D isolated from West Pacific Ocean sediments.</title>
        <authorList>
            <person name="Zeng X."/>
        </authorList>
    </citation>
    <scope>NUCLEOTIDE SEQUENCE [LARGE SCALE GENOMIC DNA]</scope>
    <source>
        <strain evidence="1 2">DY2726D</strain>
    </source>
</reference>
<organism evidence="1 2">
    <name type="scientific">Anaeromicrobium sediminis</name>
    <dbReference type="NCBI Taxonomy" id="1478221"/>
    <lineage>
        <taxon>Bacteria</taxon>
        <taxon>Bacillati</taxon>
        <taxon>Bacillota</taxon>
        <taxon>Clostridia</taxon>
        <taxon>Peptostreptococcales</taxon>
        <taxon>Thermotaleaceae</taxon>
        <taxon>Anaeromicrobium</taxon>
    </lineage>
</organism>
<gene>
    <name evidence="1" type="ORF">CCE28_03010</name>
</gene>
<sequence length="36" mass="4007">MRGDTIIEKNVFQTENGELKEIDSADVVSTNVVELI</sequence>
<name>A0A267MM73_9FIRM</name>
<dbReference type="Pfam" id="PF11148">
    <property type="entry name" value="DUF2922"/>
    <property type="match status" value="1"/>
</dbReference>
<evidence type="ECO:0000313" key="1">
    <source>
        <dbReference type="EMBL" id="PAB60527.1"/>
    </source>
</evidence>
<accession>A0A267MM73</accession>
<dbReference type="InterPro" id="IPR021321">
    <property type="entry name" value="DUF2922"/>
</dbReference>
<proteinExistence type="predicted"/>
<dbReference type="OrthoDB" id="9795264at2"/>
<comment type="caution">
    <text evidence="1">The sequence shown here is derived from an EMBL/GenBank/DDBJ whole genome shotgun (WGS) entry which is preliminary data.</text>
</comment>
<dbReference type="EMBL" id="NIBG01000002">
    <property type="protein sequence ID" value="PAB60527.1"/>
    <property type="molecule type" value="Genomic_DNA"/>
</dbReference>
<dbReference type="RefSeq" id="WP_095130857.1">
    <property type="nucleotide sequence ID" value="NZ_NIBG01000002.1"/>
</dbReference>
<dbReference type="AlphaFoldDB" id="A0A267MM73"/>
<protein>
    <submittedName>
        <fullName evidence="1">Uncharacterized protein</fullName>
    </submittedName>
</protein>
<keyword evidence="2" id="KW-1185">Reference proteome</keyword>
<evidence type="ECO:0000313" key="2">
    <source>
        <dbReference type="Proteomes" id="UP000216024"/>
    </source>
</evidence>
<dbReference type="Proteomes" id="UP000216024">
    <property type="component" value="Unassembled WGS sequence"/>
</dbReference>